<accession>K2JNW5</accession>
<name>K2JNW5_9GAMM</name>
<gene>
    <name evidence="2" type="ORF">B3C1_04745</name>
</gene>
<comment type="caution">
    <text evidence="2">The sequence shown here is derived from an EMBL/GenBank/DDBJ whole genome shotgun (WGS) entry which is preliminary data.</text>
</comment>
<dbReference type="STRING" id="745411.B3C1_04745"/>
<dbReference type="Proteomes" id="UP000006755">
    <property type="component" value="Unassembled WGS sequence"/>
</dbReference>
<reference evidence="2 3" key="1">
    <citation type="journal article" date="2012" name="J. Bacteriol.">
        <title>Genome Sequence of Gallaecimonas xiamenensis Type Strain 3-C-1.</title>
        <authorList>
            <person name="Lai Q."/>
            <person name="Wang L."/>
            <person name="Wang W."/>
            <person name="Shao Z."/>
        </authorList>
    </citation>
    <scope>NUCLEOTIDE SEQUENCE [LARGE SCALE GENOMIC DNA]</scope>
    <source>
        <strain evidence="2 3">3-C-1</strain>
    </source>
</reference>
<evidence type="ECO:0000256" key="1">
    <source>
        <dbReference type="SAM" id="SignalP"/>
    </source>
</evidence>
<evidence type="ECO:0000313" key="2">
    <source>
        <dbReference type="EMBL" id="EKE76187.1"/>
    </source>
</evidence>
<keyword evidence="1" id="KW-0732">Signal</keyword>
<dbReference type="Pfam" id="PF11075">
    <property type="entry name" value="DUF2780"/>
    <property type="match status" value="1"/>
</dbReference>
<proteinExistence type="predicted"/>
<dbReference type="AlphaFoldDB" id="K2JNW5"/>
<organism evidence="2 3">
    <name type="scientific">Gallaecimonas xiamenensis 3-C-1</name>
    <dbReference type="NCBI Taxonomy" id="745411"/>
    <lineage>
        <taxon>Bacteria</taxon>
        <taxon>Pseudomonadati</taxon>
        <taxon>Pseudomonadota</taxon>
        <taxon>Gammaproteobacteria</taxon>
        <taxon>Enterobacterales</taxon>
        <taxon>Gallaecimonadaceae</taxon>
        <taxon>Gallaecimonas</taxon>
    </lineage>
</organism>
<dbReference type="RefSeq" id="WP_008483272.1">
    <property type="nucleotide sequence ID" value="NZ_AMRI01000005.1"/>
</dbReference>
<dbReference type="PATRIC" id="fig|745411.4.peg.939"/>
<dbReference type="OrthoDB" id="8546843at2"/>
<dbReference type="EMBL" id="AMRI01000005">
    <property type="protein sequence ID" value="EKE76187.1"/>
    <property type="molecule type" value="Genomic_DNA"/>
</dbReference>
<dbReference type="eggNOG" id="ENOG5031FSK">
    <property type="taxonomic scope" value="Bacteria"/>
</dbReference>
<keyword evidence="3" id="KW-1185">Reference proteome</keyword>
<sequence>MKTLLIATALAVTALPSQAIDLGKLGSAIKSQTQPQTEGGLMDTLVSTLGVSQDQAQGGTGALLAMAKDNMSGNDFGKLAELFPSLDQLLAAAPDLGENAAQSTGSQGGLLGKADALLGGDGGDGNPSLDALGSAFESLGMEPGMVQQFLPPLLNYVQSEGGTALMQSLKTALMGA</sequence>
<feature type="chain" id="PRO_5003862117" description="DUF2780 domain-containing protein" evidence="1">
    <location>
        <begin position="20"/>
        <end position="176"/>
    </location>
</feature>
<dbReference type="InterPro" id="IPR021302">
    <property type="entry name" value="DUF2780_VcgC/VcgE"/>
</dbReference>
<feature type="signal peptide" evidence="1">
    <location>
        <begin position="1"/>
        <end position="19"/>
    </location>
</feature>
<evidence type="ECO:0000313" key="3">
    <source>
        <dbReference type="Proteomes" id="UP000006755"/>
    </source>
</evidence>
<protein>
    <recommendedName>
        <fullName evidence="4">DUF2780 domain-containing protein</fullName>
    </recommendedName>
</protein>
<evidence type="ECO:0008006" key="4">
    <source>
        <dbReference type="Google" id="ProtNLM"/>
    </source>
</evidence>